<gene>
    <name evidence="2" type="ORF">VNO80_14368</name>
</gene>
<evidence type="ECO:0000313" key="2">
    <source>
        <dbReference type="EMBL" id="KAK7355123.1"/>
    </source>
</evidence>
<evidence type="ECO:0000313" key="3">
    <source>
        <dbReference type="Proteomes" id="UP001374584"/>
    </source>
</evidence>
<protein>
    <submittedName>
        <fullName evidence="2">Uncharacterized protein</fullName>
    </submittedName>
</protein>
<name>A0AAN9MMZ5_PHACN</name>
<sequence>MGNKNSATSRARSDQRAKLGSIEPQSRNVVSRQRKLSTKSEVVNLRAYPTEKQGEKPLCDDQTFSNYIQRTKYKFRSNSNIGCHEGQRHPAYADQVTNGTNNNNENEGDPFSDYIQNARKKLRMRTLSRNTY</sequence>
<keyword evidence="3" id="KW-1185">Reference proteome</keyword>
<dbReference type="EMBL" id="JAYMYR010000006">
    <property type="protein sequence ID" value="KAK7355123.1"/>
    <property type="molecule type" value="Genomic_DNA"/>
</dbReference>
<dbReference type="PANTHER" id="PTHR36746:SF2">
    <property type="match status" value="1"/>
</dbReference>
<comment type="caution">
    <text evidence="2">The sequence shown here is derived from an EMBL/GenBank/DDBJ whole genome shotgun (WGS) entry which is preliminary data.</text>
</comment>
<feature type="compositionally biased region" description="Polar residues" evidence="1">
    <location>
        <begin position="1"/>
        <end position="10"/>
    </location>
</feature>
<feature type="region of interest" description="Disordered" evidence="1">
    <location>
        <begin position="92"/>
        <end position="112"/>
    </location>
</feature>
<feature type="region of interest" description="Disordered" evidence="1">
    <location>
        <begin position="1"/>
        <end position="37"/>
    </location>
</feature>
<dbReference type="Proteomes" id="UP001374584">
    <property type="component" value="Unassembled WGS sequence"/>
</dbReference>
<organism evidence="2 3">
    <name type="scientific">Phaseolus coccineus</name>
    <name type="common">Scarlet runner bean</name>
    <name type="synonym">Phaseolus multiflorus</name>
    <dbReference type="NCBI Taxonomy" id="3886"/>
    <lineage>
        <taxon>Eukaryota</taxon>
        <taxon>Viridiplantae</taxon>
        <taxon>Streptophyta</taxon>
        <taxon>Embryophyta</taxon>
        <taxon>Tracheophyta</taxon>
        <taxon>Spermatophyta</taxon>
        <taxon>Magnoliopsida</taxon>
        <taxon>eudicotyledons</taxon>
        <taxon>Gunneridae</taxon>
        <taxon>Pentapetalae</taxon>
        <taxon>rosids</taxon>
        <taxon>fabids</taxon>
        <taxon>Fabales</taxon>
        <taxon>Fabaceae</taxon>
        <taxon>Papilionoideae</taxon>
        <taxon>50 kb inversion clade</taxon>
        <taxon>NPAAA clade</taxon>
        <taxon>indigoferoid/millettioid clade</taxon>
        <taxon>Phaseoleae</taxon>
        <taxon>Phaseolus</taxon>
    </lineage>
</organism>
<evidence type="ECO:0000256" key="1">
    <source>
        <dbReference type="SAM" id="MobiDB-lite"/>
    </source>
</evidence>
<dbReference type="AlphaFoldDB" id="A0AAN9MMZ5"/>
<reference evidence="2 3" key="1">
    <citation type="submission" date="2024-01" db="EMBL/GenBank/DDBJ databases">
        <title>The genomes of 5 underutilized Papilionoideae crops provide insights into root nodulation and disease resistanc.</title>
        <authorList>
            <person name="Jiang F."/>
        </authorList>
    </citation>
    <scope>NUCLEOTIDE SEQUENCE [LARGE SCALE GENOMIC DNA]</scope>
    <source>
        <strain evidence="2">JINMINGXINNONG_FW02</strain>
        <tissue evidence="2">Leaves</tissue>
    </source>
</reference>
<dbReference type="PANTHER" id="PTHR36746">
    <property type="entry name" value="BNAC04G51760D PROTEIN"/>
    <property type="match status" value="1"/>
</dbReference>
<accession>A0AAN9MMZ5</accession>
<proteinExistence type="predicted"/>